<reference evidence="2" key="3">
    <citation type="submission" date="2025-09" db="UniProtKB">
        <authorList>
            <consortium name="Ensembl"/>
        </authorList>
    </citation>
    <scope>IDENTIFICATION</scope>
</reference>
<organism evidence="2 3">
    <name type="scientific">Hucho hucho</name>
    <name type="common">huchen</name>
    <dbReference type="NCBI Taxonomy" id="62062"/>
    <lineage>
        <taxon>Eukaryota</taxon>
        <taxon>Metazoa</taxon>
        <taxon>Chordata</taxon>
        <taxon>Craniata</taxon>
        <taxon>Vertebrata</taxon>
        <taxon>Euteleostomi</taxon>
        <taxon>Actinopterygii</taxon>
        <taxon>Neopterygii</taxon>
        <taxon>Teleostei</taxon>
        <taxon>Protacanthopterygii</taxon>
        <taxon>Salmoniformes</taxon>
        <taxon>Salmonidae</taxon>
        <taxon>Salmoninae</taxon>
        <taxon>Hucho</taxon>
    </lineage>
</organism>
<feature type="region of interest" description="Disordered" evidence="1">
    <location>
        <begin position="89"/>
        <end position="125"/>
    </location>
</feature>
<keyword evidence="3" id="KW-1185">Reference proteome</keyword>
<feature type="compositionally biased region" description="Polar residues" evidence="1">
    <location>
        <begin position="104"/>
        <end position="125"/>
    </location>
</feature>
<dbReference type="Proteomes" id="UP000314982">
    <property type="component" value="Unassembled WGS sequence"/>
</dbReference>
<evidence type="ECO:0000313" key="2">
    <source>
        <dbReference type="Ensembl" id="ENSHHUP00000054945.1"/>
    </source>
</evidence>
<protein>
    <submittedName>
        <fullName evidence="2">Uncharacterized protein</fullName>
    </submittedName>
</protein>
<dbReference type="STRING" id="62062.ENSHHUP00000054945"/>
<dbReference type="Ensembl" id="ENSHHUT00000056850.1">
    <property type="protein sequence ID" value="ENSHHUP00000054945.1"/>
    <property type="gene ID" value="ENSHHUG00000032929.1"/>
</dbReference>
<evidence type="ECO:0000256" key="1">
    <source>
        <dbReference type="SAM" id="MobiDB-lite"/>
    </source>
</evidence>
<reference evidence="3" key="1">
    <citation type="submission" date="2018-06" db="EMBL/GenBank/DDBJ databases">
        <title>Genome assembly of Danube salmon.</title>
        <authorList>
            <person name="Macqueen D.J."/>
            <person name="Gundappa M.K."/>
        </authorList>
    </citation>
    <scope>NUCLEOTIDE SEQUENCE [LARGE SCALE GENOMIC DNA]</scope>
</reference>
<sequence>PLERLEQEKQSCYASYYFQEKCLPIPSARLSDCYCLNFYRDLSIRFLRHLSKVNGKTQRTKIEKYLHNMAVAGCPDYFLHHPNYQDNVDRASNHRPADLIGPSFQKSTNRNSPNHQGWCSKNVSA</sequence>
<name>A0A4W5P025_9TELE</name>
<accession>A0A4W5P025</accession>
<evidence type="ECO:0000313" key="3">
    <source>
        <dbReference type="Proteomes" id="UP000314982"/>
    </source>
</evidence>
<reference evidence="2" key="2">
    <citation type="submission" date="2025-08" db="UniProtKB">
        <authorList>
            <consortium name="Ensembl"/>
        </authorList>
    </citation>
    <scope>IDENTIFICATION</scope>
</reference>
<dbReference type="AlphaFoldDB" id="A0A4W5P025"/>
<proteinExistence type="predicted"/>